<feature type="transmembrane region" description="Helical" evidence="7">
    <location>
        <begin position="379"/>
        <end position="403"/>
    </location>
</feature>
<feature type="transmembrane region" description="Helical" evidence="7">
    <location>
        <begin position="249"/>
        <end position="268"/>
    </location>
</feature>
<feature type="transmembrane region" description="Helical" evidence="7">
    <location>
        <begin position="313"/>
        <end position="331"/>
    </location>
</feature>
<protein>
    <submittedName>
        <fullName evidence="8">MFS transporter</fullName>
    </submittedName>
</protein>
<evidence type="ECO:0000313" key="8">
    <source>
        <dbReference type="EMBL" id="MFC0623875.1"/>
    </source>
</evidence>
<feature type="transmembrane region" description="Helical" evidence="7">
    <location>
        <begin position="146"/>
        <end position="166"/>
    </location>
</feature>
<dbReference type="SUPFAM" id="SSF103473">
    <property type="entry name" value="MFS general substrate transporter"/>
    <property type="match status" value="1"/>
</dbReference>
<dbReference type="Gene3D" id="1.20.1250.20">
    <property type="entry name" value="MFS general substrate transporter like domains"/>
    <property type="match status" value="1"/>
</dbReference>
<dbReference type="PANTHER" id="PTHR23517">
    <property type="entry name" value="RESISTANCE PROTEIN MDTM, PUTATIVE-RELATED-RELATED"/>
    <property type="match status" value="1"/>
</dbReference>
<keyword evidence="2" id="KW-0813">Transport</keyword>
<keyword evidence="4 7" id="KW-0812">Transmembrane</keyword>
<dbReference type="EMBL" id="JBHLTC010000008">
    <property type="protein sequence ID" value="MFC0623875.1"/>
    <property type="molecule type" value="Genomic_DNA"/>
</dbReference>
<evidence type="ECO:0000256" key="5">
    <source>
        <dbReference type="ARBA" id="ARBA00022989"/>
    </source>
</evidence>
<proteinExistence type="predicted"/>
<evidence type="ECO:0000313" key="9">
    <source>
        <dbReference type="Proteomes" id="UP001589890"/>
    </source>
</evidence>
<evidence type="ECO:0000256" key="6">
    <source>
        <dbReference type="ARBA" id="ARBA00023136"/>
    </source>
</evidence>
<gene>
    <name evidence="8" type="ORF">ACFFGN_07370</name>
</gene>
<feature type="transmembrane region" description="Helical" evidence="7">
    <location>
        <begin position="172"/>
        <end position="192"/>
    </location>
</feature>
<keyword evidence="6 7" id="KW-0472">Membrane</keyword>
<feature type="transmembrane region" description="Helical" evidence="7">
    <location>
        <begin position="218"/>
        <end position="243"/>
    </location>
</feature>
<organism evidence="8 9">
    <name type="scientific">Kribbella deserti</name>
    <dbReference type="NCBI Taxonomy" id="1926257"/>
    <lineage>
        <taxon>Bacteria</taxon>
        <taxon>Bacillati</taxon>
        <taxon>Actinomycetota</taxon>
        <taxon>Actinomycetes</taxon>
        <taxon>Propionibacteriales</taxon>
        <taxon>Kribbellaceae</taxon>
        <taxon>Kribbella</taxon>
    </lineage>
</organism>
<evidence type="ECO:0000256" key="3">
    <source>
        <dbReference type="ARBA" id="ARBA00022475"/>
    </source>
</evidence>
<keyword evidence="3" id="KW-1003">Cell membrane</keyword>
<feature type="transmembrane region" description="Helical" evidence="7">
    <location>
        <begin position="289"/>
        <end position="307"/>
    </location>
</feature>
<comment type="caution">
    <text evidence="8">The sequence shown here is derived from an EMBL/GenBank/DDBJ whole genome shotgun (WGS) entry which is preliminary data.</text>
</comment>
<feature type="transmembrane region" description="Helical" evidence="7">
    <location>
        <begin position="86"/>
        <end position="103"/>
    </location>
</feature>
<dbReference type="InterPro" id="IPR036259">
    <property type="entry name" value="MFS_trans_sf"/>
</dbReference>
<evidence type="ECO:0000256" key="4">
    <source>
        <dbReference type="ARBA" id="ARBA00022692"/>
    </source>
</evidence>
<accession>A0ABV6QH55</accession>
<sequence length="414" mass="42598">MTTTAVRRTAGLLPPAGHARGLALAQLANAIGDGAFLVTSALFFTRVVGLSAGQVGLGLTIAWALGFLTGVPLGHLADRRGPRGTAILLAVLTATAVGAFLFVRSFPLFVLAAIVYATAQTGLAAARQALLAGLVDAAERTTVRAYLQSTVNAGLAIGAGLGGLALTVDTTTAYLVVFAIDGLSFLVAAMALHRLPAVPAATTRVAGPRLAVLRDKPYAVLTLLNSIMLLYMPLLSLVMPLWIVTRTDAPGWTMAALLVLNTMAVTLFQVKFARRVTSLQSAAKSVRTAGVAMLLACAVFAVSAAGLSTESAVLVLGLGAALLVVGEMLLASGSWEISFGLAPADKQGQYQGFFGSGPAIARMLGPVLLTTVVLGWGPIGWLVVGALFLGTSWLTGPAVRWAARSSLPTKEYAH</sequence>
<dbReference type="PANTHER" id="PTHR23517:SF3">
    <property type="entry name" value="INTEGRAL MEMBRANE TRANSPORT PROTEIN"/>
    <property type="match status" value="1"/>
</dbReference>
<dbReference type="InterPro" id="IPR050171">
    <property type="entry name" value="MFS_Transporters"/>
</dbReference>
<comment type="subcellular location">
    <subcellularLocation>
        <location evidence="1">Cell membrane</location>
        <topology evidence="1">Multi-pass membrane protein</topology>
    </subcellularLocation>
</comment>
<evidence type="ECO:0000256" key="2">
    <source>
        <dbReference type="ARBA" id="ARBA00022448"/>
    </source>
</evidence>
<feature type="transmembrane region" description="Helical" evidence="7">
    <location>
        <begin position="109"/>
        <end position="134"/>
    </location>
</feature>
<dbReference type="InterPro" id="IPR011701">
    <property type="entry name" value="MFS"/>
</dbReference>
<keyword evidence="5 7" id="KW-1133">Transmembrane helix</keyword>
<dbReference type="Pfam" id="PF07690">
    <property type="entry name" value="MFS_1"/>
    <property type="match status" value="1"/>
</dbReference>
<evidence type="ECO:0000256" key="1">
    <source>
        <dbReference type="ARBA" id="ARBA00004651"/>
    </source>
</evidence>
<keyword evidence="9" id="KW-1185">Reference proteome</keyword>
<feature type="transmembrane region" description="Helical" evidence="7">
    <location>
        <begin position="55"/>
        <end position="74"/>
    </location>
</feature>
<evidence type="ECO:0000256" key="7">
    <source>
        <dbReference type="SAM" id="Phobius"/>
    </source>
</evidence>
<dbReference type="RefSeq" id="WP_380044581.1">
    <property type="nucleotide sequence ID" value="NZ_JBHLTC010000008.1"/>
</dbReference>
<dbReference type="Proteomes" id="UP001589890">
    <property type="component" value="Unassembled WGS sequence"/>
</dbReference>
<name>A0ABV6QH55_9ACTN</name>
<reference evidence="8 9" key="1">
    <citation type="submission" date="2024-09" db="EMBL/GenBank/DDBJ databases">
        <authorList>
            <person name="Sun Q."/>
            <person name="Mori K."/>
        </authorList>
    </citation>
    <scope>NUCLEOTIDE SEQUENCE [LARGE SCALE GENOMIC DNA]</scope>
    <source>
        <strain evidence="8 9">CGMCC 1.15906</strain>
    </source>
</reference>